<dbReference type="InterPro" id="IPR011043">
    <property type="entry name" value="Gal_Oxase/kelch_b-propeller"/>
</dbReference>
<reference evidence="2" key="1">
    <citation type="submission" date="2023-03" db="EMBL/GenBank/DDBJ databases">
        <authorList>
            <person name="Julca I."/>
        </authorList>
    </citation>
    <scope>NUCLEOTIDE SEQUENCE</scope>
</reference>
<dbReference type="AlphaFoldDB" id="A0AAV1CEQ3"/>
<dbReference type="Gene3D" id="1.20.1280.50">
    <property type="match status" value="1"/>
</dbReference>
<dbReference type="InterPro" id="IPR005174">
    <property type="entry name" value="KIB1-4_b-propeller"/>
</dbReference>
<accession>A0AAV1CEQ3</accession>
<protein>
    <submittedName>
        <fullName evidence="2">OLC1v1029455C1</fullName>
    </submittedName>
</protein>
<dbReference type="PANTHER" id="PTHR44259">
    <property type="entry name" value="OS07G0183000 PROTEIN-RELATED"/>
    <property type="match status" value="1"/>
</dbReference>
<keyword evidence="3" id="KW-1185">Reference proteome</keyword>
<dbReference type="Proteomes" id="UP001161247">
    <property type="component" value="Chromosome 2"/>
</dbReference>
<evidence type="ECO:0000313" key="3">
    <source>
        <dbReference type="Proteomes" id="UP001161247"/>
    </source>
</evidence>
<proteinExistence type="predicted"/>
<dbReference type="PANTHER" id="PTHR44259:SF108">
    <property type="entry name" value="F-BOX PROTEIN SKIP23-LIKE"/>
    <property type="match status" value="1"/>
</dbReference>
<dbReference type="EMBL" id="OX459119">
    <property type="protein sequence ID" value="CAI9093865.1"/>
    <property type="molecule type" value="Genomic_DNA"/>
</dbReference>
<dbReference type="Pfam" id="PF03478">
    <property type="entry name" value="Beta-prop_KIB1-4"/>
    <property type="match status" value="1"/>
</dbReference>
<feature type="domain" description="KIB1-4 beta-propeller" evidence="1">
    <location>
        <begin position="83"/>
        <end position="336"/>
    </location>
</feature>
<organism evidence="2 3">
    <name type="scientific">Oldenlandia corymbosa var. corymbosa</name>
    <dbReference type="NCBI Taxonomy" id="529605"/>
    <lineage>
        <taxon>Eukaryota</taxon>
        <taxon>Viridiplantae</taxon>
        <taxon>Streptophyta</taxon>
        <taxon>Embryophyta</taxon>
        <taxon>Tracheophyta</taxon>
        <taxon>Spermatophyta</taxon>
        <taxon>Magnoliopsida</taxon>
        <taxon>eudicotyledons</taxon>
        <taxon>Gunneridae</taxon>
        <taxon>Pentapetalae</taxon>
        <taxon>asterids</taxon>
        <taxon>lamiids</taxon>
        <taxon>Gentianales</taxon>
        <taxon>Rubiaceae</taxon>
        <taxon>Rubioideae</taxon>
        <taxon>Spermacoceae</taxon>
        <taxon>Hedyotis-Oldenlandia complex</taxon>
        <taxon>Oldenlandia</taxon>
    </lineage>
</organism>
<dbReference type="InterPro" id="IPR050942">
    <property type="entry name" value="F-box_BR-signaling"/>
</dbReference>
<name>A0AAV1CEQ3_OLDCO</name>
<evidence type="ECO:0000313" key="2">
    <source>
        <dbReference type="EMBL" id="CAI9093865.1"/>
    </source>
</evidence>
<dbReference type="SUPFAM" id="SSF50965">
    <property type="entry name" value="Galactose oxidase, central domain"/>
    <property type="match status" value="1"/>
</dbReference>
<evidence type="ECO:0000259" key="1">
    <source>
        <dbReference type="Pfam" id="PF03478"/>
    </source>
</evidence>
<gene>
    <name evidence="2" type="ORF">OLC1_LOCUS5180</name>
</gene>
<sequence>MEPTRDWSSLMKEMLEEIAARIPIVEDLMSFIGVCTSWRNAAALTTKDKLLKSASGTIPLLILSDKGHEGGGDEREFYSLYKRKSKFCMDVNFGWLLTVADFGDLCLLNPLSRTQIQLPNLKTIPDYEDYECATAFLFVARAILSANPSRTSDFVLTVLLGAGRFLCIWRPNDSTWTLTKSPGMLFSDVQYYDGKIYAFDFMGRVWIWTTCDDDDKVAKVVLTITHPQLFEVMDEGYLVESSSRAGELLVVTRDGNCAEKDGSYGATRFEVFRLDVTKCEWEKISSLGNGAIFVGHSAAISVDASAFPNVLKSNCIYFTDDCQESYWNRDGGGRDMGI</sequence>